<feature type="transmembrane region" description="Helical" evidence="5">
    <location>
        <begin position="163"/>
        <end position="183"/>
    </location>
</feature>
<dbReference type="InterPro" id="IPR004776">
    <property type="entry name" value="Mem_transp_PIN-like"/>
</dbReference>
<dbReference type="GO" id="GO:0055085">
    <property type="term" value="P:transmembrane transport"/>
    <property type="evidence" value="ECO:0007669"/>
    <property type="project" value="InterPro"/>
</dbReference>
<dbReference type="RefSeq" id="WP_083052772.1">
    <property type="nucleotide sequence ID" value="NZ_MWQY01000026.1"/>
</dbReference>
<sequence>MAAAFLRLIGLVVSGYIIFHPRWMRRKLLPWLSAAIVNVLFPLYYISRYGISWDDAFSRGAHWMPLFFVMCVVTIYLQYLLVLWLLKHTRIFSSLQEENKSEFILLFAIHNVGYVPLPILEAIAPEPILIFLFTYVMAYQLIFWSFAVNIIKRVPGEPLQMRFRLTIPFVGIASGIVLAATGLYDHIPRIIASPVEQYSRFAMDGIMIVLGGILAGVPHESLTRHREFGPFLLVRQVLYPLVVLLAMLSLRLLFGGPSLLPGEPMTMADTWRWMQLFLVIEAAVPPATNIMIAIQNYGRPEQLPYSGSGIILSYLGAAVTLPLFVVLGYYL</sequence>
<evidence type="ECO:0000313" key="6">
    <source>
        <dbReference type="EMBL" id="ORC31173.1"/>
    </source>
</evidence>
<dbReference type="OrthoDB" id="368707at2"/>
<evidence type="ECO:0000256" key="2">
    <source>
        <dbReference type="ARBA" id="ARBA00022692"/>
    </source>
</evidence>
<evidence type="ECO:0000313" key="7">
    <source>
        <dbReference type="Proteomes" id="UP000192343"/>
    </source>
</evidence>
<keyword evidence="4 5" id="KW-0472">Membrane</keyword>
<reference evidence="6 7" key="1">
    <citation type="submission" date="2017-03" db="EMBL/GenBank/DDBJ databases">
        <title>Draft Genome sequence of Marispirochaeta sp. strain JC444.</title>
        <authorList>
            <person name="Shivani Y."/>
            <person name="Subhash Y."/>
            <person name="Sasikala C."/>
            <person name="Ramana C."/>
        </authorList>
    </citation>
    <scope>NUCLEOTIDE SEQUENCE [LARGE SCALE GENOMIC DNA]</scope>
    <source>
        <strain evidence="6 7">JC444</strain>
    </source>
</reference>
<evidence type="ECO:0000256" key="3">
    <source>
        <dbReference type="ARBA" id="ARBA00022989"/>
    </source>
</evidence>
<feature type="transmembrane region" description="Helical" evidence="5">
    <location>
        <begin position="274"/>
        <end position="297"/>
    </location>
</feature>
<dbReference type="AlphaFoldDB" id="A0A1Y1RTQ3"/>
<comment type="subcellular location">
    <subcellularLocation>
        <location evidence="1">Membrane</location>
        <topology evidence="1">Multi-pass membrane protein</topology>
    </subcellularLocation>
</comment>
<accession>A0A1Y1RTQ3</accession>
<evidence type="ECO:0000256" key="5">
    <source>
        <dbReference type="SAM" id="Phobius"/>
    </source>
</evidence>
<name>A0A1Y1RTQ3_9SPIO</name>
<dbReference type="STRING" id="1963862.B4O97_17325"/>
<comment type="caution">
    <text evidence="6">The sequence shown here is derived from an EMBL/GenBank/DDBJ whole genome shotgun (WGS) entry which is preliminary data.</text>
</comment>
<feature type="transmembrane region" description="Helical" evidence="5">
    <location>
        <begin position="130"/>
        <end position="151"/>
    </location>
</feature>
<proteinExistence type="predicted"/>
<feature type="transmembrane region" description="Helical" evidence="5">
    <location>
        <begin position="309"/>
        <end position="330"/>
    </location>
</feature>
<keyword evidence="3 5" id="KW-1133">Transmembrane helix</keyword>
<keyword evidence="7" id="KW-1185">Reference proteome</keyword>
<dbReference type="GO" id="GO:0016020">
    <property type="term" value="C:membrane"/>
    <property type="evidence" value="ECO:0007669"/>
    <property type="project" value="UniProtKB-SubCell"/>
</dbReference>
<organism evidence="6 7">
    <name type="scientific">Marispirochaeta aestuarii</name>
    <dbReference type="NCBI Taxonomy" id="1963862"/>
    <lineage>
        <taxon>Bacteria</taxon>
        <taxon>Pseudomonadati</taxon>
        <taxon>Spirochaetota</taxon>
        <taxon>Spirochaetia</taxon>
        <taxon>Spirochaetales</taxon>
        <taxon>Spirochaetaceae</taxon>
        <taxon>Marispirochaeta</taxon>
    </lineage>
</organism>
<dbReference type="Proteomes" id="UP000192343">
    <property type="component" value="Unassembled WGS sequence"/>
</dbReference>
<dbReference type="EMBL" id="MWQY01000026">
    <property type="protein sequence ID" value="ORC31173.1"/>
    <property type="molecule type" value="Genomic_DNA"/>
</dbReference>
<evidence type="ECO:0000256" key="4">
    <source>
        <dbReference type="ARBA" id="ARBA00023136"/>
    </source>
</evidence>
<feature type="transmembrane region" description="Helical" evidence="5">
    <location>
        <begin position="28"/>
        <end position="46"/>
    </location>
</feature>
<keyword evidence="2 5" id="KW-0812">Transmembrane</keyword>
<evidence type="ECO:0000256" key="1">
    <source>
        <dbReference type="ARBA" id="ARBA00004141"/>
    </source>
</evidence>
<protein>
    <submittedName>
        <fullName evidence="6">Uncharacterized protein</fullName>
    </submittedName>
</protein>
<feature type="transmembrane region" description="Helical" evidence="5">
    <location>
        <begin position="237"/>
        <end position="254"/>
    </location>
</feature>
<feature type="transmembrane region" description="Helical" evidence="5">
    <location>
        <begin position="66"/>
        <end position="85"/>
    </location>
</feature>
<feature type="transmembrane region" description="Helical" evidence="5">
    <location>
        <begin position="198"/>
        <end position="217"/>
    </location>
</feature>
<feature type="transmembrane region" description="Helical" evidence="5">
    <location>
        <begin position="105"/>
        <end position="124"/>
    </location>
</feature>
<dbReference type="Pfam" id="PF03547">
    <property type="entry name" value="Mem_trans"/>
    <property type="match status" value="1"/>
</dbReference>
<gene>
    <name evidence="6" type="ORF">B4O97_17325</name>
</gene>